<feature type="non-terminal residue" evidence="2">
    <location>
        <position position="81"/>
    </location>
</feature>
<feature type="domain" description="AAA-ATPase-like" evidence="1">
    <location>
        <begin position="4"/>
        <end position="80"/>
    </location>
</feature>
<dbReference type="InterPro" id="IPR018631">
    <property type="entry name" value="AAA-ATPase-like_dom"/>
</dbReference>
<dbReference type="PANTHER" id="PTHR34825:SF2">
    <property type="entry name" value="AAA-ATPASE-LIKE DOMAIN-CONTAINING PROTEIN"/>
    <property type="match status" value="1"/>
</dbReference>
<evidence type="ECO:0000259" key="1">
    <source>
        <dbReference type="Pfam" id="PF09820"/>
    </source>
</evidence>
<sequence length="81" mass="9600">MKIPYGESDFRKIRTGNYLYIDKTQYIQELEEQGSFNILLRPRRFGKSLFLSALQYYYDIHCKDEFEALFRGLSAGETNTT</sequence>
<dbReference type="PANTHER" id="PTHR34825">
    <property type="entry name" value="CONSERVED PROTEIN, WITH A WEAK D-GALACTARATE DEHYDRATASE/ALTRONATE HYDROLASE DOMAIN"/>
    <property type="match status" value="1"/>
</dbReference>
<evidence type="ECO:0000313" key="3">
    <source>
        <dbReference type="Proteomes" id="UP000286862"/>
    </source>
</evidence>
<accession>A0A3S3R5W8</accession>
<organism evidence="2 3">
    <name type="scientific">Candidatus Electrothrix marina</name>
    <dbReference type="NCBI Taxonomy" id="1859130"/>
    <lineage>
        <taxon>Bacteria</taxon>
        <taxon>Pseudomonadati</taxon>
        <taxon>Thermodesulfobacteriota</taxon>
        <taxon>Desulfobulbia</taxon>
        <taxon>Desulfobulbales</taxon>
        <taxon>Desulfobulbaceae</taxon>
        <taxon>Candidatus Electrothrix</taxon>
    </lineage>
</organism>
<dbReference type="Proteomes" id="UP000286862">
    <property type="component" value="Unassembled WGS sequence"/>
</dbReference>
<protein>
    <submittedName>
        <fullName evidence="2">Putative AAA-ATPase</fullName>
    </submittedName>
</protein>
<reference evidence="2 3" key="1">
    <citation type="submission" date="2017-01" db="EMBL/GenBank/DDBJ databases">
        <title>The cable genome- insights into the physiology and evolution of filamentous bacteria capable of sulfide oxidation via long distance electron transfer.</title>
        <authorList>
            <person name="Schreiber L."/>
            <person name="Bjerg J.T."/>
            <person name="Boggild A."/>
            <person name="Van De Vossenberg J."/>
            <person name="Meysman F."/>
            <person name="Nielsen L.P."/>
            <person name="Schramm A."/>
            <person name="Kjeldsen K.U."/>
        </authorList>
    </citation>
    <scope>NUCLEOTIDE SEQUENCE [LARGE SCALE GENOMIC DNA]</scope>
    <source>
        <strain evidence="2">A2</strain>
    </source>
</reference>
<dbReference type="Pfam" id="PF09820">
    <property type="entry name" value="AAA-ATPase_like"/>
    <property type="match status" value="1"/>
</dbReference>
<dbReference type="EMBL" id="MTKQ01000291">
    <property type="protein sequence ID" value="RWX45046.1"/>
    <property type="molecule type" value="Genomic_DNA"/>
</dbReference>
<proteinExistence type="predicted"/>
<evidence type="ECO:0000313" key="2">
    <source>
        <dbReference type="EMBL" id="RWX45046.1"/>
    </source>
</evidence>
<gene>
    <name evidence="2" type="ORF">VT99_12911</name>
</gene>
<comment type="caution">
    <text evidence="2">The sequence shown here is derived from an EMBL/GenBank/DDBJ whole genome shotgun (WGS) entry which is preliminary data.</text>
</comment>
<name>A0A3S3R5W8_9BACT</name>
<dbReference type="AlphaFoldDB" id="A0A3S3R5W8"/>